<organism evidence="7">
    <name type="scientific">Arion vulgaris</name>
    <dbReference type="NCBI Taxonomy" id="1028688"/>
    <lineage>
        <taxon>Eukaryota</taxon>
        <taxon>Metazoa</taxon>
        <taxon>Spiralia</taxon>
        <taxon>Lophotrochozoa</taxon>
        <taxon>Mollusca</taxon>
        <taxon>Gastropoda</taxon>
        <taxon>Heterobranchia</taxon>
        <taxon>Euthyneura</taxon>
        <taxon>Panpulmonata</taxon>
        <taxon>Eupulmonata</taxon>
        <taxon>Stylommatophora</taxon>
        <taxon>Helicina</taxon>
        <taxon>Arionoidea</taxon>
        <taxon>Arionidae</taxon>
        <taxon>Arion</taxon>
    </lineage>
</organism>
<keyword evidence="1 3" id="KW-0863">Zinc-finger</keyword>
<sequence length="446" mass="50346">MFKYNIAVIMLWLPVIGIFQMPYLDRIPLLALKMTRMFSTSYFGTVLRGDYNFYLNHPLYVFVSFGMYLVLITFLCKKYRQVEQDDDNWFSFSQMRTPTYLRPNDFFEPMRFSGYNLLGGLDMFSSHLSQPSLWLRPSISLDYIKHLPTWQYRPLLLATRAAENLKKMKMAMSTASMSVSSSISNCETKSVQECPGDRQSEMSNTFGTSAHASPYERKVDEVLSCSSVHDAASSDTRMDVHVCSHSQKCSSSNKSSDSTIEPIGMLNSDHEKCSSPSNPDAAVSEHSCLHCQSPHHDIKCDHSLTPCLTCGKTHPCMSETHNRSISDRTVADSSATNLSPESIHTHPAHSEVTNHSADRNPTPPCSTPLCGSGFPPGYLESHQCVICLDEYAPLTMLCGLPCGHVFHETCIISWFNREKHFCPMCRWPSYKLHPSLARRYPVTYSS</sequence>
<dbReference type="GO" id="GO:0016567">
    <property type="term" value="P:protein ubiquitination"/>
    <property type="evidence" value="ECO:0007669"/>
    <property type="project" value="InterPro"/>
</dbReference>
<evidence type="ECO:0000259" key="6">
    <source>
        <dbReference type="PROSITE" id="PS50089"/>
    </source>
</evidence>
<dbReference type="CDD" id="cd16473">
    <property type="entry name" value="RING-H2_RNF103"/>
    <property type="match status" value="1"/>
</dbReference>
<dbReference type="EMBL" id="HACG01026673">
    <property type="protein sequence ID" value="CEK73538.1"/>
    <property type="molecule type" value="Transcribed_RNA"/>
</dbReference>
<evidence type="ECO:0000256" key="5">
    <source>
        <dbReference type="SAM" id="Phobius"/>
    </source>
</evidence>
<keyword evidence="5" id="KW-0812">Transmembrane</keyword>
<dbReference type="GO" id="GO:0008270">
    <property type="term" value="F:zinc ion binding"/>
    <property type="evidence" value="ECO:0007669"/>
    <property type="project" value="UniProtKB-KW"/>
</dbReference>
<feature type="region of interest" description="Disordered" evidence="4">
    <location>
        <begin position="191"/>
        <end position="212"/>
    </location>
</feature>
<evidence type="ECO:0000256" key="1">
    <source>
        <dbReference type="ARBA" id="ARBA00022771"/>
    </source>
</evidence>
<dbReference type="InterPro" id="IPR013083">
    <property type="entry name" value="Znf_RING/FYVE/PHD"/>
</dbReference>
<feature type="transmembrane region" description="Helical" evidence="5">
    <location>
        <begin position="7"/>
        <end position="24"/>
    </location>
</feature>
<feature type="region of interest" description="Disordered" evidence="4">
    <location>
        <begin position="253"/>
        <end position="278"/>
    </location>
</feature>
<dbReference type="GO" id="GO:0004842">
    <property type="term" value="F:ubiquitin-protein transferase activity"/>
    <property type="evidence" value="ECO:0007669"/>
    <property type="project" value="InterPro"/>
</dbReference>
<keyword evidence="1 3" id="KW-0479">Metal-binding</keyword>
<keyword evidence="2" id="KW-0862">Zinc</keyword>
<dbReference type="InterPro" id="IPR001841">
    <property type="entry name" value="Znf_RING"/>
</dbReference>
<feature type="region of interest" description="Disordered" evidence="4">
    <location>
        <begin position="327"/>
        <end position="360"/>
    </location>
</feature>
<dbReference type="AlphaFoldDB" id="A0A0B6ZYA9"/>
<dbReference type="GO" id="GO:0036503">
    <property type="term" value="P:ERAD pathway"/>
    <property type="evidence" value="ECO:0007669"/>
    <property type="project" value="TreeGrafter"/>
</dbReference>
<feature type="domain" description="RING-type" evidence="6">
    <location>
        <begin position="384"/>
        <end position="426"/>
    </location>
</feature>
<dbReference type="PROSITE" id="PS50089">
    <property type="entry name" value="ZF_RING_2"/>
    <property type="match status" value="1"/>
</dbReference>
<feature type="transmembrane region" description="Helical" evidence="5">
    <location>
        <begin position="57"/>
        <end position="76"/>
    </location>
</feature>
<keyword evidence="5" id="KW-1133">Transmembrane helix</keyword>
<dbReference type="SMART" id="SM00184">
    <property type="entry name" value="RING"/>
    <property type="match status" value="1"/>
</dbReference>
<evidence type="ECO:0000256" key="4">
    <source>
        <dbReference type="SAM" id="MobiDB-lite"/>
    </source>
</evidence>
<protein>
    <recommendedName>
        <fullName evidence="6">RING-type domain-containing protein</fullName>
    </recommendedName>
</protein>
<feature type="compositionally biased region" description="Polar residues" evidence="4">
    <location>
        <begin position="201"/>
        <end position="211"/>
    </location>
</feature>
<dbReference type="InterPro" id="IPR042494">
    <property type="entry name" value="RNF103"/>
</dbReference>
<gene>
    <name evidence="7" type="primary">ORF87141</name>
</gene>
<feature type="compositionally biased region" description="Polar residues" evidence="4">
    <location>
        <begin position="331"/>
        <end position="342"/>
    </location>
</feature>
<dbReference type="PANTHER" id="PTHR15302:SF0">
    <property type="entry name" value="E3 UBIQUITIN-PROTEIN LIGASE RNF103"/>
    <property type="match status" value="1"/>
</dbReference>
<accession>A0A0B6ZYA9</accession>
<dbReference type="SUPFAM" id="SSF57850">
    <property type="entry name" value="RING/U-box"/>
    <property type="match status" value="1"/>
</dbReference>
<dbReference type="PANTHER" id="PTHR15302">
    <property type="entry name" value="E3 UBIQUITIN-PROTEIN LIGASE RNF103"/>
    <property type="match status" value="1"/>
</dbReference>
<evidence type="ECO:0000256" key="2">
    <source>
        <dbReference type="ARBA" id="ARBA00022833"/>
    </source>
</evidence>
<reference evidence="7" key="1">
    <citation type="submission" date="2014-12" db="EMBL/GenBank/DDBJ databases">
        <title>Insight into the proteome of Arion vulgaris.</title>
        <authorList>
            <person name="Aradska J."/>
            <person name="Bulat T."/>
            <person name="Smidak R."/>
            <person name="Sarate P."/>
            <person name="Gangsoo J."/>
            <person name="Sialana F."/>
            <person name="Bilban M."/>
            <person name="Lubec G."/>
        </authorList>
    </citation>
    <scope>NUCLEOTIDE SEQUENCE</scope>
    <source>
        <tissue evidence="7">Skin</tissue>
    </source>
</reference>
<evidence type="ECO:0000256" key="3">
    <source>
        <dbReference type="PROSITE-ProRule" id="PRU00175"/>
    </source>
</evidence>
<proteinExistence type="predicted"/>
<dbReference type="Gene3D" id="3.30.40.10">
    <property type="entry name" value="Zinc/RING finger domain, C3HC4 (zinc finger)"/>
    <property type="match status" value="1"/>
</dbReference>
<evidence type="ECO:0000313" key="7">
    <source>
        <dbReference type="EMBL" id="CEK73538.1"/>
    </source>
</evidence>
<dbReference type="Pfam" id="PF13639">
    <property type="entry name" value="zf-RING_2"/>
    <property type="match status" value="1"/>
</dbReference>
<keyword evidence="5" id="KW-0472">Membrane</keyword>
<name>A0A0B6ZYA9_9EUPU</name>
<dbReference type="GO" id="GO:0005783">
    <property type="term" value="C:endoplasmic reticulum"/>
    <property type="evidence" value="ECO:0007669"/>
    <property type="project" value="TreeGrafter"/>
</dbReference>